<dbReference type="GO" id="GO:0048489">
    <property type="term" value="P:synaptic vesicle transport"/>
    <property type="evidence" value="ECO:0007669"/>
    <property type="project" value="TreeGrafter"/>
</dbReference>
<feature type="compositionally biased region" description="Basic and acidic residues" evidence="1">
    <location>
        <begin position="642"/>
        <end position="660"/>
    </location>
</feature>
<dbReference type="InterPro" id="IPR028103">
    <property type="entry name" value="Spatacsin"/>
</dbReference>
<sequence length="697" mass="76846">MLPSVKRLESTAISVAVIPENPQCPAVADIRKAELSPGGSLVCCLLEPRGQLLLWDAADRETPAAAVDGSFGCVFPKVTVQFFLFFFEGVSQLRSLRLLSFVTGRCFVLLNDHWLLQLHWQCQEAEPQILTCCSIKQPTPEGGDDAAVHQCVCGGAAFVLSSSGLICILIGHPDDFMVSCCSSSPPETWSSFCLLQVSADLSTAVAVTQTHAAVAVDLDEYFRTFPDHLLCAALPARPAPGPQYPGDQDAESNSTHVVTNLGFTFSTERSWEARLSSLHSRALQTPSCSSSSSSRPSRPSWSSSLPHLDSHLTRPWSHSMVPCGGASVSFPVPESSRPALLSVSGFSAVLTFVCPRNQRTTVACWDWQQDSVSVHQGDGEDGVVQVLFSVSQQDLLSKLMLFGSAATVDAVCHLNSWGRCSIPIHSLQAGLKNRQLDTVDFYLKSKENVLDESTADQSLTESKSRGVQLLCPALDLLCSSVRESNSEAQSRQFSEQLLSITLNFVNTQIRTVLSSTYEDPDVHSCVDVLHRYLTELRSYMKKFPWPAGGSTCTTDSSTQQRKEDQQDEWERLPMEEVVRQSILTNQIPRAQAVLRRRGLPEQRLSSLRTEGLRQVFSCLQQQDLSTATTLLVNMVRTCRSDRGADVKPKSTEKQRQFDQKHNRKQTALYELSAASYRKDTYSVYQCNASTSHHTHCP</sequence>
<dbReference type="GO" id="GO:0030424">
    <property type="term" value="C:axon"/>
    <property type="evidence" value="ECO:0007669"/>
    <property type="project" value="TreeGrafter"/>
</dbReference>
<reference evidence="2 3" key="1">
    <citation type="journal article" date="2014" name="Nat. Genet.">
        <title>Whole-genome sequence of a flatfish provides insights into ZW sex chromosome evolution and adaptation to a benthic lifestyle.</title>
        <authorList>
            <person name="Chen S."/>
            <person name="Zhang G."/>
            <person name="Shao C."/>
            <person name="Huang Q."/>
            <person name="Liu G."/>
            <person name="Zhang P."/>
            <person name="Song W."/>
            <person name="An N."/>
            <person name="Chalopin D."/>
            <person name="Volff J.N."/>
            <person name="Hong Y."/>
            <person name="Li Q."/>
            <person name="Sha Z."/>
            <person name="Zhou H."/>
            <person name="Xie M."/>
            <person name="Yu Q."/>
            <person name="Liu Y."/>
            <person name="Xiang H."/>
            <person name="Wang N."/>
            <person name="Wu K."/>
            <person name="Yang C."/>
            <person name="Zhou Q."/>
            <person name="Liao X."/>
            <person name="Yang L."/>
            <person name="Hu Q."/>
            <person name="Zhang J."/>
            <person name="Meng L."/>
            <person name="Jin L."/>
            <person name="Tian Y."/>
            <person name="Lian J."/>
            <person name="Yang J."/>
            <person name="Miao G."/>
            <person name="Liu S."/>
            <person name="Liang Z."/>
            <person name="Yan F."/>
            <person name="Li Y."/>
            <person name="Sun B."/>
            <person name="Zhang H."/>
            <person name="Zhang J."/>
            <person name="Zhu Y."/>
            <person name="Du M."/>
            <person name="Zhao Y."/>
            <person name="Schartl M."/>
            <person name="Tang Q."/>
            <person name="Wang J."/>
        </authorList>
    </citation>
    <scope>NUCLEOTIDE SEQUENCE</scope>
</reference>
<dbReference type="GO" id="GO:0005737">
    <property type="term" value="C:cytoplasm"/>
    <property type="evidence" value="ECO:0007669"/>
    <property type="project" value="TreeGrafter"/>
</dbReference>
<dbReference type="Ensembl" id="ENSCSET00000034374.1">
    <property type="protein sequence ID" value="ENSCSEP00000033937.1"/>
    <property type="gene ID" value="ENSCSEG00000021763.1"/>
</dbReference>
<dbReference type="PANTHER" id="PTHR13650">
    <property type="entry name" value="SPATACSIN"/>
    <property type="match status" value="1"/>
</dbReference>
<feature type="region of interest" description="Disordered" evidence="1">
    <location>
        <begin position="284"/>
        <end position="304"/>
    </location>
</feature>
<evidence type="ECO:0000313" key="2">
    <source>
        <dbReference type="Ensembl" id="ENSCSEP00000033937.1"/>
    </source>
</evidence>
<accession>A0A3P8X4Q1</accession>
<feature type="compositionally biased region" description="Low complexity" evidence="1">
    <location>
        <begin position="286"/>
        <end position="304"/>
    </location>
</feature>
<proteinExistence type="predicted"/>
<dbReference type="GO" id="GO:0008088">
    <property type="term" value="P:axo-dendritic transport"/>
    <property type="evidence" value="ECO:0007669"/>
    <property type="project" value="TreeGrafter"/>
</dbReference>
<dbReference type="PANTHER" id="PTHR13650:SF0">
    <property type="entry name" value="SPATACSIN"/>
    <property type="match status" value="1"/>
</dbReference>
<dbReference type="GeneTree" id="ENSGT00390000016791"/>
<evidence type="ECO:0000313" key="3">
    <source>
        <dbReference type="Proteomes" id="UP000265120"/>
    </source>
</evidence>
<dbReference type="InParanoid" id="A0A3P8X4Q1"/>
<feature type="region of interest" description="Disordered" evidence="1">
    <location>
        <begin position="549"/>
        <end position="568"/>
    </location>
</feature>
<evidence type="ECO:0000256" key="1">
    <source>
        <dbReference type="SAM" id="MobiDB-lite"/>
    </source>
</evidence>
<dbReference type="STRING" id="244447.ENSCSEP00000033937"/>
<reference evidence="2" key="2">
    <citation type="submission" date="2025-08" db="UniProtKB">
        <authorList>
            <consortium name="Ensembl"/>
        </authorList>
    </citation>
    <scope>IDENTIFICATION</scope>
</reference>
<dbReference type="GO" id="GO:0007409">
    <property type="term" value="P:axonogenesis"/>
    <property type="evidence" value="ECO:0007669"/>
    <property type="project" value="TreeGrafter"/>
</dbReference>
<feature type="compositionally biased region" description="Polar residues" evidence="1">
    <location>
        <begin position="550"/>
        <end position="559"/>
    </location>
</feature>
<protein>
    <recommendedName>
        <fullName evidence="4">Spatacsin C-terminal domain-containing protein</fullName>
    </recommendedName>
</protein>
<dbReference type="OMA" id="FSTERSW"/>
<dbReference type="GO" id="GO:0030425">
    <property type="term" value="C:dendrite"/>
    <property type="evidence" value="ECO:0007669"/>
    <property type="project" value="TreeGrafter"/>
</dbReference>
<name>A0A3P8X4Q1_CYNSE</name>
<dbReference type="GO" id="GO:0007268">
    <property type="term" value="P:chemical synaptic transmission"/>
    <property type="evidence" value="ECO:0007669"/>
    <property type="project" value="TreeGrafter"/>
</dbReference>
<keyword evidence="3" id="KW-1185">Reference proteome</keyword>
<dbReference type="Proteomes" id="UP000265120">
    <property type="component" value="Chromosome 6"/>
</dbReference>
<evidence type="ECO:0008006" key="4">
    <source>
        <dbReference type="Google" id="ProtNLM"/>
    </source>
</evidence>
<organism evidence="2 3">
    <name type="scientific">Cynoglossus semilaevis</name>
    <name type="common">Tongue sole</name>
    <dbReference type="NCBI Taxonomy" id="244447"/>
    <lineage>
        <taxon>Eukaryota</taxon>
        <taxon>Metazoa</taxon>
        <taxon>Chordata</taxon>
        <taxon>Craniata</taxon>
        <taxon>Vertebrata</taxon>
        <taxon>Euteleostomi</taxon>
        <taxon>Actinopterygii</taxon>
        <taxon>Neopterygii</taxon>
        <taxon>Teleostei</taxon>
        <taxon>Neoteleostei</taxon>
        <taxon>Acanthomorphata</taxon>
        <taxon>Carangaria</taxon>
        <taxon>Pleuronectiformes</taxon>
        <taxon>Pleuronectoidei</taxon>
        <taxon>Cynoglossidae</taxon>
        <taxon>Cynoglossinae</taxon>
        <taxon>Cynoglossus</taxon>
    </lineage>
</organism>
<reference evidence="2" key="3">
    <citation type="submission" date="2025-09" db="UniProtKB">
        <authorList>
            <consortium name="Ensembl"/>
        </authorList>
    </citation>
    <scope>IDENTIFICATION</scope>
</reference>
<dbReference type="AlphaFoldDB" id="A0A3P8X4Q1"/>
<dbReference type="GO" id="GO:0045202">
    <property type="term" value="C:synapse"/>
    <property type="evidence" value="ECO:0007669"/>
    <property type="project" value="TreeGrafter"/>
</dbReference>
<feature type="region of interest" description="Disordered" evidence="1">
    <location>
        <begin position="642"/>
        <end position="663"/>
    </location>
</feature>